<organism evidence="2 3">
    <name type="scientific">Streptomyces yaizuensis</name>
    <dbReference type="NCBI Taxonomy" id="2989713"/>
    <lineage>
        <taxon>Bacteria</taxon>
        <taxon>Bacillati</taxon>
        <taxon>Actinomycetota</taxon>
        <taxon>Actinomycetes</taxon>
        <taxon>Kitasatosporales</taxon>
        <taxon>Streptomycetaceae</taxon>
        <taxon>Streptomyces</taxon>
    </lineage>
</organism>
<dbReference type="Proteomes" id="UP001291653">
    <property type="component" value="Unassembled WGS sequence"/>
</dbReference>
<keyword evidence="2" id="KW-0255">Endonuclease</keyword>
<keyword evidence="3" id="KW-1185">Reference proteome</keyword>
<keyword evidence="2" id="KW-0378">Hydrolase</keyword>
<dbReference type="PANTHER" id="PTHR35400">
    <property type="entry name" value="SLR1083 PROTEIN"/>
    <property type="match status" value="1"/>
</dbReference>
<feature type="domain" description="Putative restriction endonuclease" evidence="1">
    <location>
        <begin position="28"/>
        <end position="194"/>
    </location>
</feature>
<reference evidence="2 3" key="1">
    <citation type="submission" date="2022-10" db="EMBL/GenBank/DDBJ databases">
        <title>Draft genome sequence of Streptomyces sp. YSPA8.</title>
        <authorList>
            <person name="Moriuchi R."/>
            <person name="Dohra H."/>
            <person name="Yamamura H."/>
            <person name="Kodani S."/>
        </authorList>
    </citation>
    <scope>NUCLEOTIDE SEQUENCE [LARGE SCALE GENOMIC DNA]</scope>
    <source>
        <strain evidence="2 3">YSPA8</strain>
    </source>
</reference>
<evidence type="ECO:0000313" key="3">
    <source>
        <dbReference type="Proteomes" id="UP001291653"/>
    </source>
</evidence>
<name>A0ABQ5P4P3_9ACTN</name>
<dbReference type="Pfam" id="PF05685">
    <property type="entry name" value="Uma2"/>
    <property type="match status" value="1"/>
</dbReference>
<gene>
    <name evidence="2" type="ORF">SYYSPA8_23085</name>
</gene>
<comment type="caution">
    <text evidence="2">The sequence shown here is derived from an EMBL/GenBank/DDBJ whole genome shotgun (WGS) entry which is preliminary data.</text>
</comment>
<dbReference type="InterPro" id="IPR011335">
    <property type="entry name" value="Restrct_endonuc-II-like"/>
</dbReference>
<accession>A0ABQ5P4P3</accession>
<evidence type="ECO:0000259" key="1">
    <source>
        <dbReference type="Pfam" id="PF05685"/>
    </source>
</evidence>
<sequence length="205" mass="22204">MSAAAVEHPWDDQPRVDLLAMADSLSQAHPGWRVEIIGGILTVAPSPDFAHGRALTKLMSPFMTAGLDGGETEVIQGIAVWLPTGSDDYAIPDLAVVDADADAHHIKANCYDPAVFRLVLEVTSSNYHTDLRQKVNAYAEAGIPVYVIVDRKHQRLHVLTDPEGADYTHHQIHAPGEHVTLPESIGAEVKLDVEALLKAGARRQS</sequence>
<dbReference type="InterPro" id="IPR012296">
    <property type="entry name" value="Nuclease_put_TT1808"/>
</dbReference>
<protein>
    <submittedName>
        <fullName evidence="2">Uma2 family endonuclease</fullName>
    </submittedName>
</protein>
<dbReference type="InterPro" id="IPR008538">
    <property type="entry name" value="Uma2"/>
</dbReference>
<proteinExistence type="predicted"/>
<dbReference type="GO" id="GO:0004519">
    <property type="term" value="F:endonuclease activity"/>
    <property type="evidence" value="ECO:0007669"/>
    <property type="project" value="UniProtKB-KW"/>
</dbReference>
<keyword evidence="2" id="KW-0540">Nuclease</keyword>
<dbReference type="CDD" id="cd06260">
    <property type="entry name" value="DUF820-like"/>
    <property type="match status" value="1"/>
</dbReference>
<dbReference type="SUPFAM" id="SSF52980">
    <property type="entry name" value="Restriction endonuclease-like"/>
    <property type="match status" value="1"/>
</dbReference>
<dbReference type="EMBL" id="BSBI01000010">
    <property type="protein sequence ID" value="GLF97236.1"/>
    <property type="molecule type" value="Genomic_DNA"/>
</dbReference>
<evidence type="ECO:0000313" key="2">
    <source>
        <dbReference type="EMBL" id="GLF97236.1"/>
    </source>
</evidence>
<dbReference type="RefSeq" id="WP_323449245.1">
    <property type="nucleotide sequence ID" value="NZ_BSBI01000010.1"/>
</dbReference>
<dbReference type="Gene3D" id="3.90.1570.10">
    <property type="entry name" value="tt1808, chain A"/>
    <property type="match status" value="1"/>
</dbReference>
<dbReference type="PANTHER" id="PTHR35400:SF3">
    <property type="entry name" value="SLL1072 PROTEIN"/>
    <property type="match status" value="1"/>
</dbReference>